<protein>
    <recommendedName>
        <fullName evidence="8">DUF3641 domain-containing protein</fullName>
    </recommendedName>
</protein>
<dbReference type="GO" id="GO:0003824">
    <property type="term" value="F:catalytic activity"/>
    <property type="evidence" value="ECO:0007669"/>
    <property type="project" value="InterPro"/>
</dbReference>
<evidence type="ECO:0000259" key="6">
    <source>
        <dbReference type="Pfam" id="PF12345"/>
    </source>
</evidence>
<dbReference type="Pfam" id="PF04055">
    <property type="entry name" value="Radical_SAM"/>
    <property type="match status" value="1"/>
</dbReference>
<dbReference type="SFLD" id="SFLDS00029">
    <property type="entry name" value="Radical_SAM"/>
    <property type="match status" value="1"/>
</dbReference>
<dbReference type="NCBIfam" id="TIGR04167">
    <property type="entry name" value="rSAM_SeCys"/>
    <property type="match status" value="1"/>
</dbReference>
<dbReference type="CDD" id="cd01335">
    <property type="entry name" value="Radical_SAM"/>
    <property type="match status" value="1"/>
</dbReference>
<evidence type="ECO:0000256" key="3">
    <source>
        <dbReference type="ARBA" id="ARBA00023004"/>
    </source>
</evidence>
<dbReference type="InterPro" id="IPR026351">
    <property type="entry name" value="rSAM_ArsS-like"/>
</dbReference>
<dbReference type="AlphaFoldDB" id="A0A7S2WVW2"/>
<keyword evidence="3" id="KW-0408">Iron</keyword>
<feature type="domain" description="Arsenosugar biosynthesis radical SAM protein ArsS-like C-terminal" evidence="6">
    <location>
        <begin position="282"/>
        <end position="423"/>
    </location>
</feature>
<keyword evidence="2" id="KW-0479">Metal-binding</keyword>
<evidence type="ECO:0000256" key="4">
    <source>
        <dbReference type="ARBA" id="ARBA00023014"/>
    </source>
</evidence>
<evidence type="ECO:0008006" key="8">
    <source>
        <dbReference type="Google" id="ProtNLM"/>
    </source>
</evidence>
<dbReference type="PANTHER" id="PTHR43728:SF1">
    <property type="entry name" value="FE-S OXIDOREDUCTASE"/>
    <property type="match status" value="1"/>
</dbReference>
<dbReference type="PANTHER" id="PTHR43728">
    <property type="entry name" value="SLR0304 PROTEIN"/>
    <property type="match status" value="1"/>
</dbReference>
<dbReference type="InterPro" id="IPR058240">
    <property type="entry name" value="rSAM_sf"/>
</dbReference>
<dbReference type="GO" id="GO:0046872">
    <property type="term" value="F:metal ion binding"/>
    <property type="evidence" value="ECO:0007669"/>
    <property type="project" value="UniProtKB-KW"/>
</dbReference>
<dbReference type="Gene3D" id="3.20.20.70">
    <property type="entry name" value="Aldolase class I"/>
    <property type="match status" value="1"/>
</dbReference>
<dbReference type="Pfam" id="PF12345">
    <property type="entry name" value="DUF3641"/>
    <property type="match status" value="1"/>
</dbReference>
<dbReference type="InterPro" id="IPR024521">
    <property type="entry name" value="ArsS-like_C"/>
</dbReference>
<sequence length="426" mass="47692">MRRIALRWPALRRLTSLPDYNTRVDVDKIKLSKPKRPGSWVGLEGLSDRNKDSLIPDTLAKMEEDEREGVVTATSLMAAGRQKLSLEERKARRRLLSDLGVPGFRDFITQQNLAIQRKPAEILQLNIGLYCNQACNHCHVESSPKRKEMMDEKTAERCIELLKTSSTVKTLDITGGAPEMNSQFRRLVEAATAEGVEVIDRCNLTVLLEPDQADLVDFLADHRVRVVASLPCYSAKNVNMQRGNKVFERSIEGLLRLNDRGYGKEGSGLFLDLVYNPIGAFLPPPQEALEAKYKEELMDAFGIEFNGLFTITNMPIKRFADFLYRRGELKDYMELLVRNFNPSTVDSVMCTSTVSVGWDGKIYDCDFNQQLAMELSVPTATTEPTPVCDVFAIDSLDDMSQIPVRLDSHCFGCTAGMGSSCQGEVA</sequence>
<dbReference type="SUPFAM" id="SSF102114">
    <property type="entry name" value="Radical SAM enzymes"/>
    <property type="match status" value="1"/>
</dbReference>
<evidence type="ECO:0000259" key="5">
    <source>
        <dbReference type="Pfam" id="PF04055"/>
    </source>
</evidence>
<dbReference type="GO" id="GO:0051536">
    <property type="term" value="F:iron-sulfur cluster binding"/>
    <property type="evidence" value="ECO:0007669"/>
    <property type="project" value="UniProtKB-KW"/>
</dbReference>
<dbReference type="InterPro" id="IPR007197">
    <property type="entry name" value="rSAM"/>
</dbReference>
<accession>A0A7S2WVW2</accession>
<keyword evidence="1" id="KW-0949">S-adenosyl-L-methionine</keyword>
<dbReference type="EMBL" id="HBHJ01032318">
    <property type="protein sequence ID" value="CAD9710440.1"/>
    <property type="molecule type" value="Transcribed_RNA"/>
</dbReference>
<keyword evidence="4" id="KW-0411">Iron-sulfur</keyword>
<feature type="domain" description="Radical SAM core" evidence="5">
    <location>
        <begin position="126"/>
        <end position="263"/>
    </location>
</feature>
<evidence type="ECO:0000313" key="7">
    <source>
        <dbReference type="EMBL" id="CAD9710440.1"/>
    </source>
</evidence>
<organism evidence="7">
    <name type="scientific">Rhizochromulina marina</name>
    <dbReference type="NCBI Taxonomy" id="1034831"/>
    <lineage>
        <taxon>Eukaryota</taxon>
        <taxon>Sar</taxon>
        <taxon>Stramenopiles</taxon>
        <taxon>Ochrophyta</taxon>
        <taxon>Dictyochophyceae</taxon>
        <taxon>Rhizochromulinales</taxon>
        <taxon>Rhizochromulina</taxon>
    </lineage>
</organism>
<dbReference type="InterPro" id="IPR013785">
    <property type="entry name" value="Aldolase_TIM"/>
</dbReference>
<proteinExistence type="predicted"/>
<reference evidence="7" key="1">
    <citation type="submission" date="2021-01" db="EMBL/GenBank/DDBJ databases">
        <authorList>
            <person name="Corre E."/>
            <person name="Pelletier E."/>
            <person name="Niang G."/>
            <person name="Scheremetjew M."/>
            <person name="Finn R."/>
            <person name="Kale V."/>
            <person name="Holt S."/>
            <person name="Cochrane G."/>
            <person name="Meng A."/>
            <person name="Brown T."/>
            <person name="Cohen L."/>
        </authorList>
    </citation>
    <scope>NUCLEOTIDE SEQUENCE</scope>
    <source>
        <strain evidence="7">CCMP1243</strain>
    </source>
</reference>
<gene>
    <name evidence="7" type="ORF">RMAR1173_LOCUS21433</name>
</gene>
<evidence type="ECO:0000256" key="2">
    <source>
        <dbReference type="ARBA" id="ARBA00022723"/>
    </source>
</evidence>
<evidence type="ECO:0000256" key="1">
    <source>
        <dbReference type="ARBA" id="ARBA00022691"/>
    </source>
</evidence>
<name>A0A7S2WVW2_9STRA</name>